<dbReference type="InterPro" id="IPR012495">
    <property type="entry name" value="TadE-like_dom"/>
</dbReference>
<feature type="domain" description="TadE-like" evidence="2">
    <location>
        <begin position="9"/>
        <end position="51"/>
    </location>
</feature>
<reference evidence="3 4" key="1">
    <citation type="submission" date="2015-12" db="EMBL/GenBank/DDBJ databases">
        <title>Serinicoccus chungangenesis strain CD08_5 genome sequencing and assembly.</title>
        <authorList>
            <person name="Chander A.M."/>
            <person name="Kaur G."/>
            <person name="Nair G.R."/>
            <person name="Dhawan D.K."/>
            <person name="Kochhar R.K."/>
            <person name="Mayilraj S."/>
            <person name="Bhadada S.K."/>
        </authorList>
    </citation>
    <scope>NUCLEOTIDE SEQUENCE [LARGE SCALE GENOMIC DNA]</scope>
    <source>
        <strain evidence="3 4">CD08_5</strain>
    </source>
</reference>
<keyword evidence="1" id="KW-0812">Transmembrane</keyword>
<organism evidence="3 4">
    <name type="scientific">Serinicoccus chungangensis</name>
    <dbReference type="NCBI Taxonomy" id="767452"/>
    <lineage>
        <taxon>Bacteria</taxon>
        <taxon>Bacillati</taxon>
        <taxon>Actinomycetota</taxon>
        <taxon>Actinomycetes</taxon>
        <taxon>Micrococcales</taxon>
        <taxon>Ornithinimicrobiaceae</taxon>
        <taxon>Serinicoccus</taxon>
    </lineage>
</organism>
<keyword evidence="1" id="KW-1133">Transmembrane helix</keyword>
<dbReference type="STRING" id="767452.AVL62_06095"/>
<feature type="transmembrane region" description="Helical" evidence="1">
    <location>
        <begin position="12"/>
        <end position="34"/>
    </location>
</feature>
<sequence>MVGGSAERGAAAAEFALLAGLVSVLMLAVVQLAFGLHLHNTATAHVVEGARAGARADATPADGARRAQELLSSSLTGGGPGVTVSARRTVVDGVAVVEVSATMPLPIVGPLGPGESMTVVGHAYAEDQ</sequence>
<evidence type="ECO:0000313" key="4">
    <source>
        <dbReference type="Proteomes" id="UP000054837"/>
    </source>
</evidence>
<evidence type="ECO:0000313" key="3">
    <source>
        <dbReference type="EMBL" id="KUG59252.1"/>
    </source>
</evidence>
<evidence type="ECO:0000259" key="2">
    <source>
        <dbReference type="Pfam" id="PF07811"/>
    </source>
</evidence>
<dbReference type="RefSeq" id="WP_058889728.1">
    <property type="nucleotide sequence ID" value="NZ_LQBL01000002.1"/>
</dbReference>
<protein>
    <submittedName>
        <fullName evidence="3">Pilus assembly protein TadE</fullName>
    </submittedName>
</protein>
<evidence type="ECO:0000256" key="1">
    <source>
        <dbReference type="SAM" id="Phobius"/>
    </source>
</evidence>
<keyword evidence="4" id="KW-1185">Reference proteome</keyword>
<dbReference type="EMBL" id="LQBL01000002">
    <property type="protein sequence ID" value="KUG59252.1"/>
    <property type="molecule type" value="Genomic_DNA"/>
</dbReference>
<name>A0A0W8IGZ7_9MICO</name>
<accession>A0A0W8IGZ7</accession>
<comment type="caution">
    <text evidence="3">The sequence shown here is derived from an EMBL/GenBank/DDBJ whole genome shotgun (WGS) entry which is preliminary data.</text>
</comment>
<gene>
    <name evidence="3" type="ORF">AVL62_06095</name>
</gene>
<proteinExistence type="predicted"/>
<dbReference type="Proteomes" id="UP000054837">
    <property type="component" value="Unassembled WGS sequence"/>
</dbReference>
<dbReference type="Pfam" id="PF07811">
    <property type="entry name" value="TadE"/>
    <property type="match status" value="1"/>
</dbReference>
<dbReference type="AlphaFoldDB" id="A0A0W8IGZ7"/>
<keyword evidence="1" id="KW-0472">Membrane</keyword>